<protein>
    <submittedName>
        <fullName evidence="4">Dinitrogenase iron-molybdenum cofactor biosynthesis protein</fullName>
    </submittedName>
    <submittedName>
        <fullName evidence="3">Putative Fe-Mo cluster-binding protein, NifX family</fullName>
    </submittedName>
</protein>
<dbReference type="PANTHER" id="PTHR33937">
    <property type="entry name" value="IRON-MOLYBDENUM PROTEIN-RELATED-RELATED"/>
    <property type="match status" value="1"/>
</dbReference>
<feature type="region of interest" description="Disordered" evidence="1">
    <location>
        <begin position="42"/>
        <end position="64"/>
    </location>
</feature>
<dbReference type="KEGG" id="caby:Cabys_1781"/>
<dbReference type="InterPro" id="IPR036105">
    <property type="entry name" value="DiNase_FeMo-co_biosyn_sf"/>
</dbReference>
<dbReference type="Proteomes" id="UP000183868">
    <property type="component" value="Chromosome"/>
</dbReference>
<evidence type="ECO:0000313" key="5">
    <source>
        <dbReference type="Proteomes" id="UP000004671"/>
    </source>
</evidence>
<feature type="domain" description="Dinitrogenase iron-molybdenum cofactor biosynthesis" evidence="2">
    <location>
        <begin position="9"/>
        <end position="123"/>
    </location>
</feature>
<evidence type="ECO:0000256" key="1">
    <source>
        <dbReference type="SAM" id="MobiDB-lite"/>
    </source>
</evidence>
<dbReference type="PANTHER" id="PTHR33937:SF2">
    <property type="entry name" value="DINITROGENASE IRON-MOLYBDENUM COFACTOR BIOSYNTHESIS DOMAIN-CONTAINING PROTEIN"/>
    <property type="match status" value="1"/>
</dbReference>
<gene>
    <name evidence="3" type="ORF">Cabys_1781</name>
    <name evidence="4" type="ORF">Calab_2920</name>
</gene>
<feature type="compositionally biased region" description="Basic and acidic residues" evidence="1">
    <location>
        <begin position="42"/>
        <end position="59"/>
    </location>
</feature>
<dbReference type="EMBL" id="CM001402">
    <property type="protein sequence ID" value="EHO42527.1"/>
    <property type="molecule type" value="Genomic_DNA"/>
</dbReference>
<dbReference type="CDD" id="cd00562">
    <property type="entry name" value="NifX_NifB"/>
    <property type="match status" value="1"/>
</dbReference>
<dbReference type="InterPro" id="IPR003731">
    <property type="entry name" value="Di-Nase_FeMo-co_biosynth"/>
</dbReference>
<evidence type="ECO:0000313" key="3">
    <source>
        <dbReference type="EMBL" id="APF18530.1"/>
    </source>
</evidence>
<sequence length="136" mass="15338">MKVAIVTNDGQFVSQHFGRSKYYKVYTIEDNQIINVEMRERGGCHHSESEKHSPHEPHELKRHHGYGPEAKAKHVTMIKKIADCDVLIAGGMGMGAYENFKAAGLQVILTDIVSTEEVITAFNEGKLEDLFDERTH</sequence>
<dbReference type="OrthoDB" id="280278at2"/>
<dbReference type="EMBL" id="CP018099">
    <property type="protein sequence ID" value="APF18530.1"/>
    <property type="molecule type" value="Genomic_DNA"/>
</dbReference>
<name>H1XS34_CALAY</name>
<dbReference type="Pfam" id="PF02579">
    <property type="entry name" value="Nitro_FeMo-Co"/>
    <property type="match status" value="1"/>
</dbReference>
<proteinExistence type="predicted"/>
<dbReference type="STRING" id="880073.Cabys_1781"/>
<reference evidence="4 5" key="1">
    <citation type="submission" date="2011-09" db="EMBL/GenBank/DDBJ databases">
        <title>The permanent draft genome of Caldithrix abyssi DSM 13497.</title>
        <authorList>
            <consortium name="US DOE Joint Genome Institute (JGI-PGF)"/>
            <person name="Lucas S."/>
            <person name="Han J."/>
            <person name="Lapidus A."/>
            <person name="Bruce D."/>
            <person name="Goodwin L."/>
            <person name="Pitluck S."/>
            <person name="Peters L."/>
            <person name="Kyrpides N."/>
            <person name="Mavromatis K."/>
            <person name="Ivanova N."/>
            <person name="Mikhailova N."/>
            <person name="Chertkov O."/>
            <person name="Detter J.C."/>
            <person name="Tapia R."/>
            <person name="Han C."/>
            <person name="Land M."/>
            <person name="Hauser L."/>
            <person name="Markowitz V."/>
            <person name="Cheng J.-F."/>
            <person name="Hugenholtz P."/>
            <person name="Woyke T."/>
            <person name="Wu D."/>
            <person name="Spring S."/>
            <person name="Brambilla E."/>
            <person name="Klenk H.-P."/>
            <person name="Eisen J.A."/>
        </authorList>
    </citation>
    <scope>NUCLEOTIDE SEQUENCE [LARGE SCALE GENOMIC DNA]</scope>
    <source>
        <strain evidence="4 5">DSM 13497</strain>
    </source>
</reference>
<accession>H1XS34</accession>
<dbReference type="Proteomes" id="UP000004671">
    <property type="component" value="Chromosome"/>
</dbReference>
<dbReference type="RefSeq" id="WP_006929885.1">
    <property type="nucleotide sequence ID" value="NZ_CM001402.1"/>
</dbReference>
<evidence type="ECO:0000313" key="6">
    <source>
        <dbReference type="Proteomes" id="UP000183868"/>
    </source>
</evidence>
<dbReference type="InParanoid" id="H1XS34"/>
<reference evidence="3 6" key="2">
    <citation type="submission" date="2016-11" db="EMBL/GenBank/DDBJ databases">
        <title>Genomic analysis of Caldithrix abyssi and proposal of a novel bacterial phylum Caldithrichaeota.</title>
        <authorList>
            <person name="Kublanov I."/>
            <person name="Sigalova O."/>
            <person name="Gavrilov S."/>
            <person name="Lebedinsky A."/>
            <person name="Ivanova N."/>
            <person name="Daum C."/>
            <person name="Reddy T."/>
            <person name="Klenk H.P."/>
            <person name="Goker M."/>
            <person name="Reva O."/>
            <person name="Miroshnichenko M."/>
            <person name="Kyprides N."/>
            <person name="Woyke T."/>
            <person name="Gelfand M."/>
        </authorList>
    </citation>
    <scope>NUCLEOTIDE SEQUENCE [LARGE SCALE GENOMIC DNA]</scope>
    <source>
        <strain evidence="3 6">LF13</strain>
    </source>
</reference>
<dbReference type="eggNOG" id="COG1433">
    <property type="taxonomic scope" value="Bacteria"/>
</dbReference>
<organism evidence="4 5">
    <name type="scientific">Caldithrix abyssi DSM 13497</name>
    <dbReference type="NCBI Taxonomy" id="880073"/>
    <lineage>
        <taxon>Bacteria</taxon>
        <taxon>Pseudomonadati</taxon>
        <taxon>Calditrichota</taxon>
        <taxon>Calditrichia</taxon>
        <taxon>Calditrichales</taxon>
        <taxon>Calditrichaceae</taxon>
        <taxon>Caldithrix</taxon>
    </lineage>
</organism>
<dbReference type="Gene3D" id="3.30.420.130">
    <property type="entry name" value="Dinitrogenase iron-molybdenum cofactor biosynthesis domain"/>
    <property type="match status" value="1"/>
</dbReference>
<dbReference type="PaxDb" id="880073-Calab_2920"/>
<evidence type="ECO:0000259" key="2">
    <source>
        <dbReference type="Pfam" id="PF02579"/>
    </source>
</evidence>
<evidence type="ECO:0000313" key="4">
    <source>
        <dbReference type="EMBL" id="EHO42527.1"/>
    </source>
</evidence>
<dbReference type="HOGENOM" id="CLU_104194_3_1_0"/>
<dbReference type="InterPro" id="IPR051840">
    <property type="entry name" value="NifX/NifY_domain"/>
</dbReference>
<keyword evidence="5" id="KW-1185">Reference proteome</keyword>
<dbReference type="AlphaFoldDB" id="H1XS34"/>
<dbReference type="SUPFAM" id="SSF53146">
    <property type="entry name" value="Nitrogenase accessory factor-like"/>
    <property type="match status" value="1"/>
</dbReference>